<keyword evidence="1" id="KW-0812">Transmembrane</keyword>
<feature type="domain" description="EamA" evidence="2">
    <location>
        <begin position="4"/>
        <end position="135"/>
    </location>
</feature>
<dbReference type="Proteomes" id="UP000247551">
    <property type="component" value="Unassembled WGS sequence"/>
</dbReference>
<dbReference type="GO" id="GO:0016020">
    <property type="term" value="C:membrane"/>
    <property type="evidence" value="ECO:0007669"/>
    <property type="project" value="InterPro"/>
</dbReference>
<feature type="transmembrane region" description="Helical" evidence="1">
    <location>
        <begin position="261"/>
        <end position="280"/>
    </location>
</feature>
<feature type="transmembrane region" description="Helical" evidence="1">
    <location>
        <begin position="30"/>
        <end position="50"/>
    </location>
</feature>
<feature type="transmembrane region" description="Helical" evidence="1">
    <location>
        <begin position="234"/>
        <end position="255"/>
    </location>
</feature>
<feature type="transmembrane region" description="Helical" evidence="1">
    <location>
        <begin position="122"/>
        <end position="140"/>
    </location>
</feature>
<keyword evidence="4" id="KW-1185">Reference proteome</keyword>
<dbReference type="Gene3D" id="1.10.3730.20">
    <property type="match status" value="1"/>
</dbReference>
<feature type="transmembrane region" description="Helical" evidence="1">
    <location>
        <begin position="62"/>
        <end position="79"/>
    </location>
</feature>
<dbReference type="AlphaFoldDB" id="A0A318UVU5"/>
<organism evidence="3 4">
    <name type="scientific">Marinomonas alcarazii</name>
    <dbReference type="NCBI Taxonomy" id="491949"/>
    <lineage>
        <taxon>Bacteria</taxon>
        <taxon>Pseudomonadati</taxon>
        <taxon>Pseudomonadota</taxon>
        <taxon>Gammaproteobacteria</taxon>
        <taxon>Oceanospirillales</taxon>
        <taxon>Oceanospirillaceae</taxon>
        <taxon>Marinomonas</taxon>
    </lineage>
</organism>
<gene>
    <name evidence="3" type="ORF">DFP75_10850</name>
</gene>
<evidence type="ECO:0000259" key="2">
    <source>
        <dbReference type="Pfam" id="PF00892"/>
    </source>
</evidence>
<dbReference type="InterPro" id="IPR000620">
    <property type="entry name" value="EamA_dom"/>
</dbReference>
<keyword evidence="1" id="KW-0472">Membrane</keyword>
<feature type="transmembrane region" description="Helical" evidence="1">
    <location>
        <begin position="6"/>
        <end position="23"/>
    </location>
</feature>
<dbReference type="RefSeq" id="WP_110576796.1">
    <property type="nucleotide sequence ID" value="NZ_QKLW01000008.1"/>
</dbReference>
<name>A0A318UVU5_9GAMM</name>
<sequence>MTLTAILLVLISAFMHAGWNFFGKQAKPTLAFFFLTMLLGSLLFSPLIVWQWSLIQAFDLRILGLLLLTGLFQALYLWGLAEAYRAGDMSIAYPIARSSPLIIVCVSSWLLGQGSGISNQSIVGVILIVLGCLLIPLPRLQDFSWRNYNNRTTVFALIAAFATAGYSLVDDRATQLMRELASPDGTPISPPEHIAILYVTLQSCFSLIWMVWFVWLSKPQRQQFKDMARRQWRLAAITAVLMLCTYSLVILAMAFVSNVSYVVAFRQLSIPLGVLFAVIGFGESFKLPKLIGVGMTFTGLIAVALG</sequence>
<reference evidence="3 4" key="1">
    <citation type="submission" date="2018-06" db="EMBL/GenBank/DDBJ databases">
        <title>Genomic Encyclopedia of Type Strains, Phase III (KMG-III): the genomes of soil and plant-associated and newly described type strains.</title>
        <authorList>
            <person name="Whitman W."/>
        </authorList>
    </citation>
    <scope>NUCLEOTIDE SEQUENCE [LARGE SCALE GENOMIC DNA]</scope>
    <source>
        <strain evidence="3 4">CECT 7730</strain>
    </source>
</reference>
<dbReference type="SUPFAM" id="SSF103481">
    <property type="entry name" value="Multidrug resistance efflux transporter EmrE"/>
    <property type="match status" value="2"/>
</dbReference>
<dbReference type="Pfam" id="PF00892">
    <property type="entry name" value="EamA"/>
    <property type="match status" value="1"/>
</dbReference>
<feature type="transmembrane region" description="Helical" evidence="1">
    <location>
        <begin position="91"/>
        <end position="110"/>
    </location>
</feature>
<evidence type="ECO:0000313" key="4">
    <source>
        <dbReference type="Proteomes" id="UP000247551"/>
    </source>
</evidence>
<keyword evidence="1" id="KW-1133">Transmembrane helix</keyword>
<dbReference type="EMBL" id="QKLW01000008">
    <property type="protein sequence ID" value="PYF79527.1"/>
    <property type="molecule type" value="Genomic_DNA"/>
</dbReference>
<evidence type="ECO:0000256" key="1">
    <source>
        <dbReference type="SAM" id="Phobius"/>
    </source>
</evidence>
<comment type="caution">
    <text evidence="3">The sequence shown here is derived from an EMBL/GenBank/DDBJ whole genome shotgun (WGS) entry which is preliminary data.</text>
</comment>
<dbReference type="InterPro" id="IPR037185">
    <property type="entry name" value="EmrE-like"/>
</dbReference>
<accession>A0A318UVU5</accession>
<feature type="transmembrane region" description="Helical" evidence="1">
    <location>
        <begin position="152"/>
        <end position="169"/>
    </location>
</feature>
<feature type="transmembrane region" description="Helical" evidence="1">
    <location>
        <begin position="194"/>
        <end position="214"/>
    </location>
</feature>
<protein>
    <submittedName>
        <fullName evidence="3">Putative membrane protein</fullName>
    </submittedName>
</protein>
<evidence type="ECO:0000313" key="3">
    <source>
        <dbReference type="EMBL" id="PYF79527.1"/>
    </source>
</evidence>
<proteinExistence type="predicted"/>